<dbReference type="Proteomes" id="UP000887458">
    <property type="component" value="Unassembled WGS sequence"/>
</dbReference>
<dbReference type="Pfam" id="PF00010">
    <property type="entry name" value="HLH"/>
    <property type="match status" value="1"/>
</dbReference>
<dbReference type="SUPFAM" id="SSF47459">
    <property type="entry name" value="HLH, helix-loop-helix DNA-binding domain"/>
    <property type="match status" value="1"/>
</dbReference>
<sequence length="332" mass="37095">MTANHGTVESSTTELIRQKPMTKASEHRRITKPIMEKKRRARINNSLNELKALILDALNKDPSRHSKLEKADILEMTVRHLQKLQRQQIAATIVNDTTQLNKYRAGYSECANEVGRYMGSMDGVDQSLRQRILGHLNHCVNSLNQMAANNSAVQFGGNPVTKTVAFPGMIPAQQTNHLHVQIPVMFGQQQQFIGQNGTDINNNRTTFLDDVYVKHQSGISTTATTTTPPPSSASSSLSSHFAFNLHSPLSSPSSKPISLTTNDLFYRKNFHHQRQQHQSISPGSISYTSEHMMMSPIGSDNSYNDDQLDMAVDCTISKSSSSMNDENVWRPW</sequence>
<evidence type="ECO:0000313" key="10">
    <source>
        <dbReference type="Proteomes" id="UP000887458"/>
    </source>
</evidence>
<evidence type="ECO:0000256" key="1">
    <source>
        <dbReference type="ARBA" id="ARBA00004123"/>
    </source>
</evidence>
<dbReference type="InterPro" id="IPR050370">
    <property type="entry name" value="HES_HEY"/>
</dbReference>
<gene>
    <name evidence="9" type="primary">HES1</name>
    <name evidence="9" type="ORF">DERP_003989</name>
</gene>
<feature type="domain" description="BHLH" evidence="7">
    <location>
        <begin position="27"/>
        <end position="84"/>
    </location>
</feature>
<dbReference type="CDD" id="cd18913">
    <property type="entry name" value="bHLH-O_hairy_like"/>
    <property type="match status" value="1"/>
</dbReference>
<keyword evidence="10" id="KW-1185">Reference proteome</keyword>
<feature type="domain" description="Orange" evidence="8">
    <location>
        <begin position="103"/>
        <end position="136"/>
    </location>
</feature>
<evidence type="ECO:0000256" key="6">
    <source>
        <dbReference type="SAM" id="MobiDB-lite"/>
    </source>
</evidence>
<dbReference type="Pfam" id="PF07527">
    <property type="entry name" value="Hairy_orange"/>
    <property type="match status" value="1"/>
</dbReference>
<dbReference type="PROSITE" id="PS50888">
    <property type="entry name" value="BHLH"/>
    <property type="match status" value="1"/>
</dbReference>
<keyword evidence="3" id="KW-0238">DNA-binding</keyword>
<evidence type="ECO:0000259" key="8">
    <source>
        <dbReference type="PROSITE" id="PS51054"/>
    </source>
</evidence>
<keyword evidence="4" id="KW-0804">Transcription</keyword>
<reference evidence="9 10" key="1">
    <citation type="journal article" date="2018" name="J. Allergy Clin. Immunol.">
        <title>High-quality assembly of Dermatophagoides pteronyssinus genome and transcriptome reveals a wide range of novel allergens.</title>
        <authorList>
            <person name="Liu X.Y."/>
            <person name="Yang K.Y."/>
            <person name="Wang M.Q."/>
            <person name="Kwok J.S."/>
            <person name="Zeng X."/>
            <person name="Yang Z."/>
            <person name="Xiao X.J."/>
            <person name="Lau C.P."/>
            <person name="Li Y."/>
            <person name="Huang Z.M."/>
            <person name="Ba J.G."/>
            <person name="Yim A.K."/>
            <person name="Ouyang C.Y."/>
            <person name="Ngai S.M."/>
            <person name="Chan T.F."/>
            <person name="Leung E.L."/>
            <person name="Liu L."/>
            <person name="Liu Z.G."/>
            <person name="Tsui S.K."/>
        </authorList>
    </citation>
    <scope>NUCLEOTIDE SEQUENCE [LARGE SCALE GENOMIC DNA]</scope>
    <source>
        <strain evidence="9">Derp</strain>
    </source>
</reference>
<evidence type="ECO:0000256" key="5">
    <source>
        <dbReference type="ARBA" id="ARBA00023242"/>
    </source>
</evidence>
<dbReference type="SMART" id="SM00353">
    <property type="entry name" value="HLH"/>
    <property type="match status" value="1"/>
</dbReference>
<dbReference type="EMBL" id="NJHN03000062">
    <property type="protein sequence ID" value="KAH9418663.1"/>
    <property type="molecule type" value="Genomic_DNA"/>
</dbReference>
<dbReference type="InterPro" id="IPR003650">
    <property type="entry name" value="Orange_dom"/>
</dbReference>
<dbReference type="SMART" id="SM00511">
    <property type="entry name" value="ORANGE"/>
    <property type="match status" value="1"/>
</dbReference>
<dbReference type="InterPro" id="IPR011598">
    <property type="entry name" value="bHLH_dom"/>
</dbReference>
<dbReference type="SUPFAM" id="SSF158457">
    <property type="entry name" value="Orange domain-like"/>
    <property type="match status" value="1"/>
</dbReference>
<name>A0ABQ8J7V7_DERPT</name>
<evidence type="ECO:0000256" key="4">
    <source>
        <dbReference type="ARBA" id="ARBA00023163"/>
    </source>
</evidence>
<dbReference type="PROSITE" id="PS51054">
    <property type="entry name" value="ORANGE"/>
    <property type="match status" value="1"/>
</dbReference>
<keyword evidence="5" id="KW-0539">Nucleus</keyword>
<dbReference type="InterPro" id="IPR036638">
    <property type="entry name" value="HLH_DNA-bd_sf"/>
</dbReference>
<accession>A0ABQ8J7V7</accession>
<comment type="subcellular location">
    <subcellularLocation>
        <location evidence="1">Nucleus</location>
    </subcellularLocation>
</comment>
<feature type="region of interest" description="Disordered" evidence="6">
    <location>
        <begin position="1"/>
        <end position="28"/>
    </location>
</feature>
<reference evidence="9 10" key="2">
    <citation type="journal article" date="2022" name="Mol. Biol. Evol.">
        <title>Comparative Genomics Reveals Insights into the Divergent Evolution of Astigmatic Mites and Household Pest Adaptations.</title>
        <authorList>
            <person name="Xiong Q."/>
            <person name="Wan A.T."/>
            <person name="Liu X."/>
            <person name="Fung C.S."/>
            <person name="Xiao X."/>
            <person name="Malainual N."/>
            <person name="Hou J."/>
            <person name="Wang L."/>
            <person name="Wang M."/>
            <person name="Yang K.Y."/>
            <person name="Cui Y."/>
            <person name="Leung E.L."/>
            <person name="Nong W."/>
            <person name="Shin S.K."/>
            <person name="Au S.W."/>
            <person name="Jeong K.Y."/>
            <person name="Chew F.T."/>
            <person name="Hui J.H."/>
            <person name="Leung T.F."/>
            <person name="Tungtrongchitr A."/>
            <person name="Zhong N."/>
            <person name="Liu Z."/>
            <person name="Tsui S.K."/>
        </authorList>
    </citation>
    <scope>NUCLEOTIDE SEQUENCE [LARGE SCALE GENOMIC DNA]</scope>
    <source>
        <strain evidence="9">Derp</strain>
    </source>
</reference>
<evidence type="ECO:0000313" key="9">
    <source>
        <dbReference type="EMBL" id="KAH9418663.1"/>
    </source>
</evidence>
<dbReference type="Gene3D" id="6.10.250.980">
    <property type="match status" value="1"/>
</dbReference>
<proteinExistence type="predicted"/>
<keyword evidence="2" id="KW-0805">Transcription regulation</keyword>
<feature type="compositionally biased region" description="Polar residues" evidence="6">
    <location>
        <begin position="1"/>
        <end position="15"/>
    </location>
</feature>
<dbReference type="Gene3D" id="4.10.280.10">
    <property type="entry name" value="Helix-loop-helix DNA-binding domain"/>
    <property type="match status" value="1"/>
</dbReference>
<dbReference type="PANTHER" id="PTHR10985">
    <property type="entry name" value="BASIC HELIX-LOOP-HELIX TRANSCRIPTION FACTOR, HES-RELATED"/>
    <property type="match status" value="1"/>
</dbReference>
<evidence type="ECO:0000256" key="3">
    <source>
        <dbReference type="ARBA" id="ARBA00023125"/>
    </source>
</evidence>
<evidence type="ECO:0000259" key="7">
    <source>
        <dbReference type="PROSITE" id="PS50888"/>
    </source>
</evidence>
<comment type="caution">
    <text evidence="9">The sequence shown here is derived from an EMBL/GenBank/DDBJ whole genome shotgun (WGS) entry which is preliminary data.</text>
</comment>
<evidence type="ECO:0000256" key="2">
    <source>
        <dbReference type="ARBA" id="ARBA00023015"/>
    </source>
</evidence>
<organism evidence="9 10">
    <name type="scientific">Dermatophagoides pteronyssinus</name>
    <name type="common">European house dust mite</name>
    <dbReference type="NCBI Taxonomy" id="6956"/>
    <lineage>
        <taxon>Eukaryota</taxon>
        <taxon>Metazoa</taxon>
        <taxon>Ecdysozoa</taxon>
        <taxon>Arthropoda</taxon>
        <taxon>Chelicerata</taxon>
        <taxon>Arachnida</taxon>
        <taxon>Acari</taxon>
        <taxon>Acariformes</taxon>
        <taxon>Sarcoptiformes</taxon>
        <taxon>Astigmata</taxon>
        <taxon>Psoroptidia</taxon>
        <taxon>Analgoidea</taxon>
        <taxon>Pyroglyphidae</taxon>
        <taxon>Dermatophagoidinae</taxon>
        <taxon>Dermatophagoides</taxon>
    </lineage>
</organism>
<protein>
    <submittedName>
        <fullName evidence="9">Oxysterol-binding protein hes1</fullName>
    </submittedName>
</protein>